<proteinExistence type="predicted"/>
<dbReference type="AlphaFoldDB" id="A0A2M7AM67"/>
<accession>A0A2M7AM67</accession>
<organism evidence="1 2">
    <name type="scientific">candidate division WWE3 bacterium CG06_land_8_20_14_3_00_42_16</name>
    <dbReference type="NCBI Taxonomy" id="1975083"/>
    <lineage>
        <taxon>Bacteria</taxon>
        <taxon>Katanobacteria</taxon>
    </lineage>
</organism>
<reference evidence="2" key="1">
    <citation type="submission" date="2017-09" db="EMBL/GenBank/DDBJ databases">
        <title>Depth-based differentiation of microbial function through sediment-hosted aquifers and enrichment of novel symbionts in the deep terrestrial subsurface.</title>
        <authorList>
            <person name="Probst A.J."/>
            <person name="Ladd B."/>
            <person name="Jarett J.K."/>
            <person name="Geller-Mcgrath D.E."/>
            <person name="Sieber C.M.K."/>
            <person name="Emerson J.B."/>
            <person name="Anantharaman K."/>
            <person name="Thomas B.C."/>
            <person name="Malmstrom R."/>
            <person name="Stieglmeier M."/>
            <person name="Klingl A."/>
            <person name="Woyke T."/>
            <person name="Ryan C.M."/>
            <person name="Banfield J.F."/>
        </authorList>
    </citation>
    <scope>NUCLEOTIDE SEQUENCE [LARGE SCALE GENOMIC DNA]</scope>
</reference>
<gene>
    <name evidence="1" type="ORF">COS81_03750</name>
</gene>
<evidence type="ECO:0000313" key="2">
    <source>
        <dbReference type="Proteomes" id="UP000229916"/>
    </source>
</evidence>
<dbReference type="EMBL" id="PEWD01000070">
    <property type="protein sequence ID" value="PIU68509.1"/>
    <property type="molecule type" value="Genomic_DNA"/>
</dbReference>
<protein>
    <submittedName>
        <fullName evidence="1">Uncharacterized protein</fullName>
    </submittedName>
</protein>
<name>A0A2M7AM67_UNCKA</name>
<dbReference type="Proteomes" id="UP000229916">
    <property type="component" value="Unassembled WGS sequence"/>
</dbReference>
<comment type="caution">
    <text evidence="1">The sequence shown here is derived from an EMBL/GenBank/DDBJ whole genome shotgun (WGS) entry which is preliminary data.</text>
</comment>
<evidence type="ECO:0000313" key="1">
    <source>
        <dbReference type="EMBL" id="PIU68509.1"/>
    </source>
</evidence>
<sequence>MAEEKNKKFKIVPYRYLDKNRIYSNYIEVTKTGTDLSIKFCDIRPPENKEEVNEVKKTGEIRAPIEAEMIIPLPVAADFLRALRLQIADKENNQ</sequence>